<dbReference type="OrthoDB" id="962891at2"/>
<reference evidence="1 2" key="1">
    <citation type="submission" date="2019-07" db="EMBL/GenBank/DDBJ databases">
        <title>Genomic Encyclopedia of Archaeal and Bacterial Type Strains, Phase II (KMG-II): from individual species to whole genera.</title>
        <authorList>
            <person name="Goeker M."/>
        </authorList>
    </citation>
    <scope>NUCLEOTIDE SEQUENCE [LARGE SCALE GENOMIC DNA]</scope>
    <source>
        <strain evidence="1 2">ATCC BAA-1854</strain>
    </source>
</reference>
<sequence>MKSITITDDLQLVVENCDNKARLIVYKDGVENVCRKEGFGKLQRFITSDEKTMFGGRLRLHKNMEGIAIEIKGKIEGVIKAEDFLKLLSDAI</sequence>
<evidence type="ECO:0000313" key="1">
    <source>
        <dbReference type="EMBL" id="TWJ04322.1"/>
    </source>
</evidence>
<keyword evidence="2" id="KW-1185">Reference proteome</keyword>
<accession>A0A562UEU7</accession>
<comment type="caution">
    <text evidence="1">The sequence shown here is derived from an EMBL/GenBank/DDBJ whole genome shotgun (WGS) entry which is preliminary data.</text>
</comment>
<gene>
    <name evidence="1" type="ORF">JN11_00030</name>
</gene>
<name>A0A562UEU7_9SPHI</name>
<proteinExistence type="predicted"/>
<protein>
    <submittedName>
        <fullName evidence="1">Uncharacterized protein</fullName>
    </submittedName>
</protein>
<evidence type="ECO:0000313" key="2">
    <source>
        <dbReference type="Proteomes" id="UP000317010"/>
    </source>
</evidence>
<dbReference type="Proteomes" id="UP000317010">
    <property type="component" value="Unassembled WGS sequence"/>
</dbReference>
<dbReference type="AlphaFoldDB" id="A0A562UEU7"/>
<dbReference type="RefSeq" id="WP_144908453.1">
    <property type="nucleotide sequence ID" value="NZ_VLLI01000001.1"/>
</dbReference>
<organism evidence="1 2">
    <name type="scientific">Mucilaginibacter frigoritolerans</name>
    <dbReference type="NCBI Taxonomy" id="652788"/>
    <lineage>
        <taxon>Bacteria</taxon>
        <taxon>Pseudomonadati</taxon>
        <taxon>Bacteroidota</taxon>
        <taxon>Sphingobacteriia</taxon>
        <taxon>Sphingobacteriales</taxon>
        <taxon>Sphingobacteriaceae</taxon>
        <taxon>Mucilaginibacter</taxon>
    </lineage>
</organism>
<dbReference type="EMBL" id="VLLI01000001">
    <property type="protein sequence ID" value="TWJ04322.1"/>
    <property type="molecule type" value="Genomic_DNA"/>
</dbReference>